<dbReference type="Proteomes" id="UP000694701">
    <property type="component" value="Unplaced"/>
</dbReference>
<dbReference type="FunFam" id="3.30.160.60:FF:002317">
    <property type="entry name" value="Zgc:174696 protein"/>
    <property type="match status" value="1"/>
</dbReference>
<feature type="domain" description="C2H2-type" evidence="7">
    <location>
        <begin position="104"/>
        <end position="131"/>
    </location>
</feature>
<evidence type="ECO:0000313" key="9">
    <source>
        <dbReference type="Proteomes" id="UP000694701"/>
    </source>
</evidence>
<evidence type="ECO:0000256" key="2">
    <source>
        <dbReference type="ARBA" id="ARBA00022737"/>
    </source>
</evidence>
<dbReference type="AlphaFoldDB" id="A0A8C2C056"/>
<keyword evidence="3 6" id="KW-0863">Zinc-finger</keyword>
<feature type="domain" description="C2H2-type" evidence="7">
    <location>
        <begin position="188"/>
        <end position="216"/>
    </location>
</feature>
<name>A0A8C2C056_CYPCA</name>
<evidence type="ECO:0000313" key="8">
    <source>
        <dbReference type="Ensembl" id="ENSCCRP00020005065.1"/>
    </source>
</evidence>
<dbReference type="FunFam" id="3.30.160.60:FF:000100">
    <property type="entry name" value="Zinc finger 45-like"/>
    <property type="match status" value="1"/>
</dbReference>
<dbReference type="PROSITE" id="PS50157">
    <property type="entry name" value="ZINC_FINGER_C2H2_2"/>
    <property type="match status" value="4"/>
</dbReference>
<sequence>MAQTVLVFDKGFNNCQLDRFDLMLLKEECIVPNETEEKEQYETHDFKTGEESFSWPQIKETFSQKTAHKTGTTSCFTPFHSEKSFNEHGNLKVHMGIQTGKKPFTCQLCGKSFTQKVNLNRHMRIHTGEKPYICKQCGKSFDQHGNLKVHMRVHTGGKPYTCKQCGKSFNRKGDLNDHMRVHTGEKPYTCHQCGKSFTQKVNLNSNSVEKYSIEKETLMTT</sequence>
<evidence type="ECO:0000256" key="3">
    <source>
        <dbReference type="ARBA" id="ARBA00022771"/>
    </source>
</evidence>
<feature type="domain" description="C2H2-type" evidence="7">
    <location>
        <begin position="160"/>
        <end position="187"/>
    </location>
</feature>
<dbReference type="InterPro" id="IPR036236">
    <property type="entry name" value="Znf_C2H2_sf"/>
</dbReference>
<protein>
    <recommendedName>
        <fullName evidence="7">C2H2-type domain-containing protein</fullName>
    </recommendedName>
</protein>
<keyword evidence="1" id="KW-0479">Metal-binding</keyword>
<dbReference type="FunFam" id="3.30.160.60:FF:003172">
    <property type="match status" value="1"/>
</dbReference>
<feature type="domain" description="C2H2-type" evidence="7">
    <location>
        <begin position="132"/>
        <end position="159"/>
    </location>
</feature>
<dbReference type="FunFam" id="3.30.160.60:FF:000328">
    <property type="entry name" value="Zinc finger protein 1079"/>
    <property type="match status" value="1"/>
</dbReference>
<evidence type="ECO:0000256" key="4">
    <source>
        <dbReference type="ARBA" id="ARBA00022833"/>
    </source>
</evidence>
<proteinExistence type="predicted"/>
<evidence type="ECO:0000259" key="7">
    <source>
        <dbReference type="PROSITE" id="PS50157"/>
    </source>
</evidence>
<accession>A0A8C2C056</accession>
<dbReference type="GO" id="GO:0008270">
    <property type="term" value="F:zinc ion binding"/>
    <property type="evidence" value="ECO:0007669"/>
    <property type="project" value="UniProtKB-KW"/>
</dbReference>
<dbReference type="Pfam" id="PF13465">
    <property type="entry name" value="zf-H2C2_2"/>
    <property type="match status" value="1"/>
</dbReference>
<keyword evidence="4" id="KW-0862">Zinc</keyword>
<dbReference type="GO" id="GO:0005667">
    <property type="term" value="C:transcription regulator complex"/>
    <property type="evidence" value="ECO:0007669"/>
    <property type="project" value="TreeGrafter"/>
</dbReference>
<evidence type="ECO:0000256" key="6">
    <source>
        <dbReference type="PROSITE-ProRule" id="PRU00042"/>
    </source>
</evidence>
<dbReference type="InterPro" id="IPR013087">
    <property type="entry name" value="Znf_C2H2_type"/>
</dbReference>
<dbReference type="Gene3D" id="3.30.160.60">
    <property type="entry name" value="Classic Zinc Finger"/>
    <property type="match status" value="4"/>
</dbReference>
<dbReference type="GO" id="GO:0000981">
    <property type="term" value="F:DNA-binding transcription factor activity, RNA polymerase II-specific"/>
    <property type="evidence" value="ECO:0007669"/>
    <property type="project" value="TreeGrafter"/>
</dbReference>
<evidence type="ECO:0000256" key="1">
    <source>
        <dbReference type="ARBA" id="ARBA00022723"/>
    </source>
</evidence>
<dbReference type="PANTHER" id="PTHR14003:SF23">
    <property type="entry name" value="ZINC FINGER PROTEIN 143"/>
    <property type="match status" value="1"/>
</dbReference>
<reference evidence="8" key="1">
    <citation type="submission" date="2025-08" db="UniProtKB">
        <authorList>
            <consortium name="Ensembl"/>
        </authorList>
    </citation>
    <scope>IDENTIFICATION</scope>
</reference>
<dbReference type="GO" id="GO:0000785">
    <property type="term" value="C:chromatin"/>
    <property type="evidence" value="ECO:0007669"/>
    <property type="project" value="TreeGrafter"/>
</dbReference>
<evidence type="ECO:0000256" key="5">
    <source>
        <dbReference type="ARBA" id="ARBA00023242"/>
    </source>
</evidence>
<keyword evidence="5" id="KW-0539">Nucleus</keyword>
<organism evidence="8 9">
    <name type="scientific">Cyprinus carpio</name>
    <name type="common">Common carp</name>
    <dbReference type="NCBI Taxonomy" id="7962"/>
    <lineage>
        <taxon>Eukaryota</taxon>
        <taxon>Metazoa</taxon>
        <taxon>Chordata</taxon>
        <taxon>Craniata</taxon>
        <taxon>Vertebrata</taxon>
        <taxon>Euteleostomi</taxon>
        <taxon>Actinopterygii</taxon>
        <taxon>Neopterygii</taxon>
        <taxon>Teleostei</taxon>
        <taxon>Ostariophysi</taxon>
        <taxon>Cypriniformes</taxon>
        <taxon>Cyprinidae</taxon>
        <taxon>Cyprininae</taxon>
        <taxon>Cyprinus</taxon>
    </lineage>
</organism>
<dbReference type="PROSITE" id="PS00028">
    <property type="entry name" value="ZINC_FINGER_C2H2_1"/>
    <property type="match status" value="3"/>
</dbReference>
<dbReference type="SMART" id="SM00355">
    <property type="entry name" value="ZnF_C2H2"/>
    <property type="match status" value="3"/>
</dbReference>
<dbReference type="Ensembl" id="ENSCCRT00020005742.1">
    <property type="protein sequence ID" value="ENSCCRP00020005065.1"/>
    <property type="gene ID" value="ENSCCRG00020002867.1"/>
</dbReference>
<dbReference type="SUPFAM" id="SSF57667">
    <property type="entry name" value="beta-beta-alpha zinc fingers"/>
    <property type="match status" value="2"/>
</dbReference>
<dbReference type="GO" id="GO:0000978">
    <property type="term" value="F:RNA polymerase II cis-regulatory region sequence-specific DNA binding"/>
    <property type="evidence" value="ECO:0007669"/>
    <property type="project" value="TreeGrafter"/>
</dbReference>
<keyword evidence="2" id="KW-0677">Repeat</keyword>
<dbReference type="PANTHER" id="PTHR14003">
    <property type="entry name" value="TRANSCRIPTIONAL REPRESSOR PROTEIN YY"/>
    <property type="match status" value="1"/>
</dbReference>
<dbReference type="Pfam" id="PF00096">
    <property type="entry name" value="zf-C2H2"/>
    <property type="match status" value="2"/>
</dbReference>
<dbReference type="GO" id="GO:0031519">
    <property type="term" value="C:PcG protein complex"/>
    <property type="evidence" value="ECO:0007669"/>
    <property type="project" value="TreeGrafter"/>
</dbReference>